<reference evidence="1 2" key="1">
    <citation type="submission" date="2024-02" db="EMBL/GenBank/DDBJ databases">
        <title>Rubritalea halochordaticola NBRC 107102.</title>
        <authorList>
            <person name="Ichikawa N."/>
            <person name="Katano-Makiyama Y."/>
            <person name="Hidaka K."/>
        </authorList>
    </citation>
    <scope>NUCLEOTIDE SEQUENCE [LARGE SCALE GENOMIC DNA]</scope>
    <source>
        <strain evidence="1 2">NBRC 107102</strain>
    </source>
</reference>
<comment type="caution">
    <text evidence="1">The sequence shown here is derived from an EMBL/GenBank/DDBJ whole genome shotgun (WGS) entry which is preliminary data.</text>
</comment>
<organism evidence="1 2">
    <name type="scientific">Rubritalea halochordaticola</name>
    <dbReference type="NCBI Taxonomy" id="714537"/>
    <lineage>
        <taxon>Bacteria</taxon>
        <taxon>Pseudomonadati</taxon>
        <taxon>Verrucomicrobiota</taxon>
        <taxon>Verrucomicrobiia</taxon>
        <taxon>Verrucomicrobiales</taxon>
        <taxon>Rubritaleaceae</taxon>
        <taxon>Rubritalea</taxon>
    </lineage>
</organism>
<dbReference type="EMBL" id="BAABRL010000003">
    <property type="protein sequence ID" value="GAA5495299.1"/>
    <property type="molecule type" value="Genomic_DNA"/>
</dbReference>
<gene>
    <name evidence="1" type="ORF">Rhal01_01474</name>
</gene>
<accession>A0ABP9UXW3</accession>
<name>A0ABP9UXW3_9BACT</name>
<evidence type="ECO:0000313" key="2">
    <source>
        <dbReference type="Proteomes" id="UP001424741"/>
    </source>
</evidence>
<evidence type="ECO:0000313" key="1">
    <source>
        <dbReference type="EMBL" id="GAA5495299.1"/>
    </source>
</evidence>
<dbReference type="Proteomes" id="UP001424741">
    <property type="component" value="Unassembled WGS sequence"/>
</dbReference>
<sequence length="59" mass="6500">MKAPCVYSVSYTLEDGILGKLDFMVCDVGRSYLSVSIFFEPIQECWIQSGLAWGEGGVC</sequence>
<keyword evidence="2" id="KW-1185">Reference proteome</keyword>
<proteinExistence type="predicted"/>
<protein>
    <submittedName>
        <fullName evidence="1">Uncharacterized protein</fullName>
    </submittedName>
</protein>